<dbReference type="EMBL" id="JAVIJP010000039">
    <property type="protein sequence ID" value="KAL3627648.1"/>
    <property type="molecule type" value="Genomic_DNA"/>
</dbReference>
<protein>
    <submittedName>
        <fullName evidence="2">Uncharacterized protein</fullName>
    </submittedName>
</protein>
<accession>A0ABD3CDJ5</accession>
<comment type="caution">
    <text evidence="2">The sequence shown here is derived from an EMBL/GenBank/DDBJ whole genome shotgun (WGS) entry which is preliminary data.</text>
</comment>
<dbReference type="Proteomes" id="UP001632038">
    <property type="component" value="Unassembled WGS sequence"/>
</dbReference>
<evidence type="ECO:0000256" key="1">
    <source>
        <dbReference type="SAM" id="MobiDB-lite"/>
    </source>
</evidence>
<gene>
    <name evidence="2" type="ORF">CASFOL_029011</name>
</gene>
<evidence type="ECO:0000313" key="2">
    <source>
        <dbReference type="EMBL" id="KAL3627648.1"/>
    </source>
</evidence>
<evidence type="ECO:0000313" key="3">
    <source>
        <dbReference type="Proteomes" id="UP001632038"/>
    </source>
</evidence>
<feature type="region of interest" description="Disordered" evidence="1">
    <location>
        <begin position="1"/>
        <end position="23"/>
    </location>
</feature>
<proteinExistence type="predicted"/>
<keyword evidence="3" id="KW-1185">Reference proteome</keyword>
<dbReference type="AlphaFoldDB" id="A0ABD3CDJ5"/>
<name>A0ABD3CDJ5_9LAMI</name>
<reference evidence="3" key="1">
    <citation type="journal article" date="2024" name="IScience">
        <title>Strigolactones Initiate the Formation of Haustorium-like Structures in Castilleja.</title>
        <authorList>
            <person name="Buerger M."/>
            <person name="Peterson D."/>
            <person name="Chory J."/>
        </authorList>
    </citation>
    <scope>NUCLEOTIDE SEQUENCE [LARGE SCALE GENOMIC DNA]</scope>
</reference>
<sequence>MGEAAEEQPSLSPESAAEIDEIAADGSNSFPAVRYDVAPYRTYNFFQQFRTSSSNPNNFLKGVK</sequence>
<organism evidence="2 3">
    <name type="scientific">Castilleja foliolosa</name>
    <dbReference type="NCBI Taxonomy" id="1961234"/>
    <lineage>
        <taxon>Eukaryota</taxon>
        <taxon>Viridiplantae</taxon>
        <taxon>Streptophyta</taxon>
        <taxon>Embryophyta</taxon>
        <taxon>Tracheophyta</taxon>
        <taxon>Spermatophyta</taxon>
        <taxon>Magnoliopsida</taxon>
        <taxon>eudicotyledons</taxon>
        <taxon>Gunneridae</taxon>
        <taxon>Pentapetalae</taxon>
        <taxon>asterids</taxon>
        <taxon>lamiids</taxon>
        <taxon>Lamiales</taxon>
        <taxon>Orobanchaceae</taxon>
        <taxon>Pedicularideae</taxon>
        <taxon>Castillejinae</taxon>
        <taxon>Castilleja</taxon>
    </lineage>
</organism>